<dbReference type="AlphaFoldDB" id="A0A1W1BD58"/>
<protein>
    <recommendedName>
        <fullName evidence="2">Cadherin-like beta sandwich domain-containing protein</fullName>
    </recommendedName>
</protein>
<evidence type="ECO:0000313" key="1">
    <source>
        <dbReference type="EMBL" id="SFV51409.1"/>
    </source>
</evidence>
<evidence type="ECO:0008006" key="2">
    <source>
        <dbReference type="Google" id="ProtNLM"/>
    </source>
</evidence>
<dbReference type="PROSITE" id="PS51257">
    <property type="entry name" value="PROKAR_LIPOPROTEIN"/>
    <property type="match status" value="1"/>
</dbReference>
<name>A0A1W1BD58_9ZZZZ</name>
<sequence length="810" mass="90840">MTIKSILYLSLLAVTFTSCGSDSTSDNSKLEQSQALALDFVTSAKSTFELTVGENRSFSIQTKGQVSNYALKDAEKWIKIDTKGKLLVNASDVNPGHYPFRVEISDDNKQTISQTYTVDVFETIETLNKMNVYTMNALVFSEIKDPIVSVSSYSVTPVPNSDGTWDFLKTYFKEYWYNYETVIADQGTGEIKSVKTVGKQKEFVISPYGSVIAPNGKLYVSNFMRPDLNIYVSIYNPDTNSFEEDLHTSRFMQGERAPISLGTNGKIYVGCSYKDYQRDADGNYLDSSRHASAFEIDPQTNLITEYAKIGPSHAPDGSVWGYSVAADDTYVYVASGKIPWYLVAYNRETQESKILFTTTKVDGAISVTQYKYGVAAYITGNIDGEDGFYWLDNGSYKKGVVAQALRFDDCPWNPQDVDPFTTYKDIDLAKPPKLDDFAASSGGAQNRLYYKSDEQWEHIDYSVDVHAKELKNMLKMPDGNWLIAGREYSGYSLYNPKDKTVKSLGKIGLSGSLAMSVSGDKVYISGYSNSATYEYNPSQPWTQNNSQKYDPVVGEVDFKDPSLNPRFLGYFSDKSGVHKPYNSAVAKDGKIYYVGRWYRNGNGGGLSWYDPKTDTYDGYYELFSNYQLRHITSVMDGQYMLISGTGVKDSTLGKPTPTKGRLFLLDTITNKIVKTYDPISQSMSGGDIIDLGNGFVMGMTNEGVDSKYESTYFYKMDVMSGEIIWKRIVNLDTMFGTLGNMTYGYGFKKADDGSVYVLLYRKGLTRITQDGHFEQMGALSTYGEIYLDGKDFYLLNKESIEFYKDGLVKN</sequence>
<accession>A0A1W1BD58</accession>
<dbReference type="SUPFAM" id="SSF101898">
    <property type="entry name" value="NHL repeat"/>
    <property type="match status" value="1"/>
</dbReference>
<organism evidence="1">
    <name type="scientific">hydrothermal vent metagenome</name>
    <dbReference type="NCBI Taxonomy" id="652676"/>
    <lineage>
        <taxon>unclassified sequences</taxon>
        <taxon>metagenomes</taxon>
        <taxon>ecological metagenomes</taxon>
    </lineage>
</organism>
<dbReference type="InterPro" id="IPR011044">
    <property type="entry name" value="Quino_amine_DH_bsu"/>
</dbReference>
<reference evidence="1" key="1">
    <citation type="submission" date="2016-10" db="EMBL/GenBank/DDBJ databases">
        <authorList>
            <person name="de Groot N.N."/>
        </authorList>
    </citation>
    <scope>NUCLEOTIDE SEQUENCE</scope>
</reference>
<dbReference type="EMBL" id="FPHF01000011">
    <property type="protein sequence ID" value="SFV51409.1"/>
    <property type="molecule type" value="Genomic_DNA"/>
</dbReference>
<dbReference type="SUPFAM" id="SSF50969">
    <property type="entry name" value="YVTN repeat-like/Quinoprotein amine dehydrogenase"/>
    <property type="match status" value="1"/>
</dbReference>
<gene>
    <name evidence="1" type="ORF">MNB_SM-4-539</name>
</gene>
<proteinExistence type="predicted"/>